<comment type="caution">
    <text evidence="1">The sequence shown here is derived from an EMBL/GenBank/DDBJ whole genome shotgun (WGS) entry which is preliminary data.</text>
</comment>
<accession>A0ABT0GNY9</accession>
<reference evidence="1" key="1">
    <citation type="submission" date="2022-04" db="EMBL/GenBank/DDBJ databases">
        <title>Roseibium sp. CAU 1639 isolated from mud.</title>
        <authorList>
            <person name="Kim W."/>
        </authorList>
    </citation>
    <scope>NUCLEOTIDE SEQUENCE</scope>
    <source>
        <strain evidence="1">CAU 1639</strain>
    </source>
</reference>
<dbReference type="EMBL" id="JALNMJ010000002">
    <property type="protein sequence ID" value="MCK7611133.1"/>
    <property type="molecule type" value="Genomic_DNA"/>
</dbReference>
<organism evidence="1 2">
    <name type="scientific">Roseibium sediminicola</name>
    <dbReference type="NCBI Taxonomy" id="2933272"/>
    <lineage>
        <taxon>Bacteria</taxon>
        <taxon>Pseudomonadati</taxon>
        <taxon>Pseudomonadota</taxon>
        <taxon>Alphaproteobacteria</taxon>
        <taxon>Hyphomicrobiales</taxon>
        <taxon>Stappiaceae</taxon>
        <taxon>Roseibium</taxon>
    </lineage>
</organism>
<dbReference type="RefSeq" id="WP_248150565.1">
    <property type="nucleotide sequence ID" value="NZ_JALNMJ010000002.1"/>
</dbReference>
<dbReference type="Gene3D" id="1.25.40.10">
    <property type="entry name" value="Tetratricopeptide repeat domain"/>
    <property type="match status" value="1"/>
</dbReference>
<keyword evidence="2" id="KW-1185">Reference proteome</keyword>
<sequence>MILNQLFFWRRDKQLEELSAEAEAGNKTAHLKLMAHVKSGKYTVRTVESSILVDGSVSGSLLIAGNHNTVVQLNSDTYQMFDDLMAVAVFEGAQKEFVERTSQTILQHGGGDFFGDNRLSRLDDVLRIAAKRAKEENSEARRLIYSAAKNRKIEPIVEFVETLLVEGSLTQKEVEDYSSFCWMIGLGEQFRKSIELGLERFPHSANLKLNQISIYDRQGDEQKAKEKLLDIYKRNEKINSDEDAKVQILVRRFLAHFSKTKEERDKYFDEAIEISDIFASENNNFVDIKIEALREAGRDLGHLEAIESFSERDTLYGKGIIASKEGDYAVARQLFLKCLKLDKKLNAFDNINDDLKQLAEVSKEIGDFTNTKRFLDEYLELQKAMECMPGQRSAFMRMAELSLAVSSSRSSETHHFDGTDYDHCMSQAIRISEEIGDYKAAALLSETRDEKLKQLKMLSMFAGLLPKD</sequence>
<evidence type="ECO:0008006" key="3">
    <source>
        <dbReference type="Google" id="ProtNLM"/>
    </source>
</evidence>
<name>A0ABT0GNY9_9HYPH</name>
<gene>
    <name evidence="1" type="ORF">M0H32_03075</name>
</gene>
<proteinExistence type="predicted"/>
<dbReference type="Proteomes" id="UP001431221">
    <property type="component" value="Unassembled WGS sequence"/>
</dbReference>
<dbReference type="SUPFAM" id="SSF48452">
    <property type="entry name" value="TPR-like"/>
    <property type="match status" value="1"/>
</dbReference>
<protein>
    <recommendedName>
        <fullName evidence="3">Tetratricopeptide repeat protein</fullName>
    </recommendedName>
</protein>
<evidence type="ECO:0000313" key="1">
    <source>
        <dbReference type="EMBL" id="MCK7611133.1"/>
    </source>
</evidence>
<evidence type="ECO:0000313" key="2">
    <source>
        <dbReference type="Proteomes" id="UP001431221"/>
    </source>
</evidence>
<dbReference type="InterPro" id="IPR011990">
    <property type="entry name" value="TPR-like_helical_dom_sf"/>
</dbReference>